<keyword evidence="1" id="KW-1133">Transmembrane helix</keyword>
<dbReference type="Gene3D" id="2.60.40.3680">
    <property type="match status" value="2"/>
</dbReference>
<protein>
    <submittedName>
        <fullName evidence="2">Uncharacterized protein</fullName>
    </submittedName>
</protein>
<keyword evidence="1" id="KW-0812">Transmembrane</keyword>
<comment type="caution">
    <text evidence="2">The sequence shown here is derived from an EMBL/GenBank/DDBJ whole genome shotgun (WGS) entry which is preliminary data.</text>
</comment>
<dbReference type="Proteomes" id="UP001519342">
    <property type="component" value="Unassembled WGS sequence"/>
</dbReference>
<accession>A0ABS4GD74</accession>
<dbReference type="EMBL" id="JAGGKS010000003">
    <property type="protein sequence ID" value="MBP1925638.1"/>
    <property type="molecule type" value="Genomic_DNA"/>
</dbReference>
<feature type="transmembrane region" description="Helical" evidence="1">
    <location>
        <begin position="436"/>
        <end position="459"/>
    </location>
</feature>
<organism evidence="2 3">
    <name type="scientific">Sedimentibacter acidaminivorans</name>
    <dbReference type="NCBI Taxonomy" id="913099"/>
    <lineage>
        <taxon>Bacteria</taxon>
        <taxon>Bacillati</taxon>
        <taxon>Bacillota</taxon>
        <taxon>Tissierellia</taxon>
        <taxon>Sedimentibacter</taxon>
    </lineage>
</organism>
<keyword evidence="1" id="KW-0472">Membrane</keyword>
<gene>
    <name evidence="2" type="ORF">J2Z76_001497</name>
</gene>
<evidence type="ECO:0000256" key="1">
    <source>
        <dbReference type="SAM" id="Phobius"/>
    </source>
</evidence>
<sequence length="468" mass="53669">MKKLLKGLIIILIISSFTLVFANSGPVYWQGYPSSDIMAIDKNTPIEVKSENLTFDFSDNNNDSYSVTANVTAEYEMTNPTSENHFVQMAFPYIERLTNTNYDDIKITSDGKELPYDFYIGKSLNSYGSSFEENKEKNYNFDEIINSLSNDIYEAKSFTADEIGKLYYIEIKPTTNEGIDFTVDFIYDQEKTKIFVKKFNSFNRNDGNVRIASGCFDTQVAEIYVLGEDIDLNIKGYTLGASKEETNLFTYEKNEKEVDVKTYLLDNIKTHSYANFEHISDIQLYNLYSSVLDKYFINNLGFCSEDDIFAENNIVRIITLVYTVEFLPDSDQKVSVSYRTKGTMDKRNTTHSQYLFEYILNPAENWNSFNNLNIKIITPKAAPFIINSSIDLIKEEGNIYTAELEKLPEDDLSFTLYSKEKVTLIDKVEGGINRSFGYFAPIVIGIIGIIALLVVISIVRKIRRKRNK</sequence>
<evidence type="ECO:0000313" key="2">
    <source>
        <dbReference type="EMBL" id="MBP1925638.1"/>
    </source>
</evidence>
<name>A0ABS4GD74_9FIRM</name>
<reference evidence="2 3" key="1">
    <citation type="submission" date="2021-03" db="EMBL/GenBank/DDBJ databases">
        <title>Genomic Encyclopedia of Type Strains, Phase IV (KMG-IV): sequencing the most valuable type-strain genomes for metagenomic binning, comparative biology and taxonomic classification.</title>
        <authorList>
            <person name="Goeker M."/>
        </authorList>
    </citation>
    <scope>NUCLEOTIDE SEQUENCE [LARGE SCALE GENOMIC DNA]</scope>
    <source>
        <strain evidence="2 3">DSM 24004</strain>
    </source>
</reference>
<keyword evidence="3" id="KW-1185">Reference proteome</keyword>
<dbReference type="RefSeq" id="WP_209511361.1">
    <property type="nucleotide sequence ID" value="NZ_JAGGKS010000003.1"/>
</dbReference>
<evidence type="ECO:0000313" key="3">
    <source>
        <dbReference type="Proteomes" id="UP001519342"/>
    </source>
</evidence>
<proteinExistence type="predicted"/>